<name>A0A6J4SAH9_9ACTN</name>
<dbReference type="EMBL" id="CADCVT010000124">
    <property type="protein sequence ID" value="CAA9489212.1"/>
    <property type="molecule type" value="Genomic_DNA"/>
</dbReference>
<protein>
    <submittedName>
        <fullName evidence="2">ABC-2 type transporter</fullName>
    </submittedName>
</protein>
<reference evidence="2" key="1">
    <citation type="submission" date="2020-02" db="EMBL/GenBank/DDBJ databases">
        <authorList>
            <person name="Meier V. D."/>
        </authorList>
    </citation>
    <scope>NUCLEOTIDE SEQUENCE</scope>
    <source>
        <strain evidence="2">AVDCRST_MAG85</strain>
    </source>
</reference>
<feature type="non-terminal residue" evidence="2">
    <location>
        <position position="1"/>
    </location>
</feature>
<dbReference type="AlphaFoldDB" id="A0A6J4SAH9"/>
<accession>A0A6J4SAH9</accession>
<proteinExistence type="predicted"/>
<sequence>GPAVVSGVAARPAAGVLARWLPARGDRCAAHVHGRLDPRRRAGRAAARADPVAVPRRVLLLAARRARRRAGRAVRRRVVRSDVRAAAAHLPRRRLLLGVALARAVPDAHALQPDLLHDQPRAVRVPGDQRGEHRALAHPARARHGGALRGEPAAVRPRVQAPCL</sequence>
<organism evidence="2">
    <name type="scientific">uncultured Solirubrobacteraceae bacterium</name>
    <dbReference type="NCBI Taxonomy" id="1162706"/>
    <lineage>
        <taxon>Bacteria</taxon>
        <taxon>Bacillati</taxon>
        <taxon>Actinomycetota</taxon>
        <taxon>Thermoleophilia</taxon>
        <taxon>Solirubrobacterales</taxon>
        <taxon>Solirubrobacteraceae</taxon>
        <taxon>environmental samples</taxon>
    </lineage>
</organism>
<gene>
    <name evidence="2" type="ORF">AVDCRST_MAG85-1130</name>
</gene>
<feature type="region of interest" description="Disordered" evidence="1">
    <location>
        <begin position="128"/>
        <end position="164"/>
    </location>
</feature>
<evidence type="ECO:0000256" key="1">
    <source>
        <dbReference type="SAM" id="MobiDB-lite"/>
    </source>
</evidence>
<evidence type="ECO:0000313" key="2">
    <source>
        <dbReference type="EMBL" id="CAA9489212.1"/>
    </source>
</evidence>
<feature type="non-terminal residue" evidence="2">
    <location>
        <position position="164"/>
    </location>
</feature>